<protein>
    <recommendedName>
        <fullName evidence="4">DUF3221 domain-containing protein</fullName>
    </recommendedName>
</protein>
<keyword evidence="1" id="KW-0812">Transmembrane</keyword>
<keyword evidence="3" id="KW-1185">Reference proteome</keyword>
<keyword evidence="1" id="KW-1133">Transmembrane helix</keyword>
<reference evidence="2 3" key="1">
    <citation type="submission" date="2020-10" db="EMBL/GenBank/DDBJ databases">
        <title>Bacillus sp. HD4P25, an endophyte from a halophyte.</title>
        <authorList>
            <person name="Sun J.-Q."/>
        </authorList>
    </citation>
    <scope>NUCLEOTIDE SEQUENCE [LARGE SCALE GENOMIC DNA]</scope>
    <source>
        <strain evidence="2 3">YIM 93174</strain>
    </source>
</reference>
<gene>
    <name evidence="2" type="ORF">IMZ08_17605</name>
</gene>
<keyword evidence="1" id="KW-0472">Membrane</keyword>
<feature type="transmembrane region" description="Helical" evidence="1">
    <location>
        <begin position="6"/>
        <end position="24"/>
    </location>
</feature>
<proteinExistence type="predicted"/>
<evidence type="ECO:0008006" key="4">
    <source>
        <dbReference type="Google" id="ProtNLM"/>
    </source>
</evidence>
<evidence type="ECO:0000256" key="1">
    <source>
        <dbReference type="SAM" id="Phobius"/>
    </source>
</evidence>
<evidence type="ECO:0000313" key="2">
    <source>
        <dbReference type="EMBL" id="MBE4909854.1"/>
    </source>
</evidence>
<accession>A0ABR9QNW1</accession>
<name>A0ABR9QNW1_9BACI</name>
<organism evidence="2 3">
    <name type="scientific">Litchfieldia luteola</name>
    <dbReference type="NCBI Taxonomy" id="682179"/>
    <lineage>
        <taxon>Bacteria</taxon>
        <taxon>Bacillati</taxon>
        <taxon>Bacillota</taxon>
        <taxon>Bacilli</taxon>
        <taxon>Bacillales</taxon>
        <taxon>Bacillaceae</taxon>
        <taxon>Litchfieldia</taxon>
    </lineage>
</organism>
<comment type="caution">
    <text evidence="2">The sequence shown here is derived from an EMBL/GenBank/DDBJ whole genome shotgun (WGS) entry which is preliminary data.</text>
</comment>
<sequence length="118" mass="13659">MKYIKWIVIIVLLLNILWYAVDSFRHSNDYYVKKIIGEVNEETVVLHVLKIEPDASYMPLEVKITDNTKITALGFKSLFIHNVGDLKQGQKVRVWYGGNADNENIAEKVVVYSLITFR</sequence>
<evidence type="ECO:0000313" key="3">
    <source>
        <dbReference type="Proteomes" id="UP001516662"/>
    </source>
</evidence>
<dbReference type="RefSeq" id="WP_193538893.1">
    <property type="nucleotide sequence ID" value="NZ_JADCLJ010000024.1"/>
</dbReference>
<dbReference type="EMBL" id="JADCLJ010000024">
    <property type="protein sequence ID" value="MBE4909854.1"/>
    <property type="molecule type" value="Genomic_DNA"/>
</dbReference>
<dbReference type="Proteomes" id="UP001516662">
    <property type="component" value="Unassembled WGS sequence"/>
</dbReference>